<keyword evidence="2" id="KW-1185">Reference proteome</keyword>
<evidence type="ECO:0000313" key="1">
    <source>
        <dbReference type="EMBL" id="AXV09534.1"/>
    </source>
</evidence>
<gene>
    <name evidence="1" type="ORF">DVS28_a4877</name>
</gene>
<name>A0A346Y4Y7_9ACTN</name>
<dbReference type="AlphaFoldDB" id="A0A346Y4Y7"/>
<dbReference type="KEGG" id="euz:DVS28_a4877"/>
<accession>A0A346Y4Y7</accession>
<organism evidence="1 2">
    <name type="scientific">Euzebya pacifica</name>
    <dbReference type="NCBI Taxonomy" id="1608957"/>
    <lineage>
        <taxon>Bacteria</taxon>
        <taxon>Bacillati</taxon>
        <taxon>Actinomycetota</taxon>
        <taxon>Nitriliruptoria</taxon>
        <taxon>Euzebyales</taxon>
    </lineage>
</organism>
<dbReference type="Proteomes" id="UP000264006">
    <property type="component" value="Chromosome"/>
</dbReference>
<proteinExistence type="predicted"/>
<evidence type="ECO:0000313" key="2">
    <source>
        <dbReference type="Proteomes" id="UP000264006"/>
    </source>
</evidence>
<reference evidence="1 2" key="1">
    <citation type="submission" date="2018-09" db="EMBL/GenBank/DDBJ databases">
        <title>Complete genome sequence of Euzebya sp. DY32-46 isolated from seawater of Pacific Ocean.</title>
        <authorList>
            <person name="Xu L."/>
            <person name="Wu Y.-H."/>
            <person name="Xu X.-W."/>
        </authorList>
    </citation>
    <scope>NUCLEOTIDE SEQUENCE [LARGE SCALE GENOMIC DNA]</scope>
    <source>
        <strain evidence="1 2">DY32-46</strain>
    </source>
</reference>
<dbReference type="EMBL" id="CP031165">
    <property type="protein sequence ID" value="AXV09534.1"/>
    <property type="molecule type" value="Genomic_DNA"/>
</dbReference>
<protein>
    <submittedName>
        <fullName evidence="1">Uncharacterized protein</fullName>
    </submittedName>
</protein>
<sequence length="128" mass="13506">MWLMVVPVLLLLLGGITLDLWSAASVRARLAAVADDAAAAGATALDDAALRDGDPRLDPSRARERALRAVDAHHERTGIDDVQVTATDTRVGVSITGTAELHLLRMIGTQDIELTVTGHAAPDVRGRP</sequence>